<dbReference type="InterPro" id="IPR003362">
    <property type="entry name" value="Bact_transf"/>
</dbReference>
<dbReference type="OrthoDB" id="9808602at2"/>
<dbReference type="Proteomes" id="UP000298325">
    <property type="component" value="Unassembled WGS sequence"/>
</dbReference>
<organism evidence="3 4">
    <name type="scientific">Marinobacter confluentis</name>
    <dbReference type="NCBI Taxonomy" id="1697557"/>
    <lineage>
        <taxon>Bacteria</taxon>
        <taxon>Pseudomonadati</taxon>
        <taxon>Pseudomonadota</taxon>
        <taxon>Gammaproteobacteria</taxon>
        <taxon>Pseudomonadales</taxon>
        <taxon>Marinobacteraceae</taxon>
        <taxon>Marinobacter</taxon>
    </lineage>
</organism>
<keyword evidence="4" id="KW-1185">Reference proteome</keyword>
<sequence length="183" mass="20537">MKRVFDILVSVSALLVLSPVFIAIPLMIRRDGGPALFRQPRVGLHGKVFSIYKFRSMVMNSEQLGGHSTQADDPRITRVGKFIRKTSIDELPQLLNVIRGEMSIVGPRPNVPAQRTEYTQQQWDLRNSVLPGITGLAQATLRSNATWQQRYDLDAEYVRACSMGLDLKIILLTVKQIFTKGGN</sequence>
<comment type="similarity">
    <text evidence="1">Belongs to the bacterial sugar transferase family.</text>
</comment>
<evidence type="ECO:0000313" key="3">
    <source>
        <dbReference type="EMBL" id="TGN39922.1"/>
    </source>
</evidence>
<dbReference type="AlphaFoldDB" id="A0A4Z1CH80"/>
<gene>
    <name evidence="3" type="ORF">E5Q11_06380</name>
</gene>
<dbReference type="EMBL" id="SRPF01000002">
    <property type="protein sequence ID" value="TGN39922.1"/>
    <property type="molecule type" value="Genomic_DNA"/>
</dbReference>
<dbReference type="PANTHER" id="PTHR30576">
    <property type="entry name" value="COLANIC BIOSYNTHESIS UDP-GLUCOSE LIPID CARRIER TRANSFERASE"/>
    <property type="match status" value="1"/>
</dbReference>
<proteinExistence type="inferred from homology"/>
<dbReference type="RefSeq" id="WP_135802586.1">
    <property type="nucleotide sequence ID" value="NZ_SRPF01000002.1"/>
</dbReference>
<evidence type="ECO:0000259" key="2">
    <source>
        <dbReference type="Pfam" id="PF02397"/>
    </source>
</evidence>
<dbReference type="PANTHER" id="PTHR30576:SF0">
    <property type="entry name" value="UNDECAPRENYL-PHOSPHATE N-ACETYLGALACTOSAMINYL 1-PHOSPHATE TRANSFERASE-RELATED"/>
    <property type="match status" value="1"/>
</dbReference>
<name>A0A4Z1CH80_9GAMM</name>
<keyword evidence="3" id="KW-0808">Transferase</keyword>
<accession>A0A4Z1CH80</accession>
<dbReference type="Pfam" id="PF02397">
    <property type="entry name" value="Bac_transf"/>
    <property type="match status" value="1"/>
</dbReference>
<comment type="caution">
    <text evidence="3">The sequence shown here is derived from an EMBL/GenBank/DDBJ whole genome shotgun (WGS) entry which is preliminary data.</text>
</comment>
<feature type="domain" description="Bacterial sugar transferase" evidence="2">
    <location>
        <begin position="2"/>
        <end position="178"/>
    </location>
</feature>
<dbReference type="GO" id="GO:0016780">
    <property type="term" value="F:phosphotransferase activity, for other substituted phosphate groups"/>
    <property type="evidence" value="ECO:0007669"/>
    <property type="project" value="TreeGrafter"/>
</dbReference>
<evidence type="ECO:0000256" key="1">
    <source>
        <dbReference type="ARBA" id="ARBA00006464"/>
    </source>
</evidence>
<reference evidence="3 4" key="1">
    <citation type="submission" date="2019-04" db="EMBL/GenBank/DDBJ databases">
        <authorList>
            <person name="Park S."/>
            <person name="Yoon J.-H."/>
        </authorList>
    </citation>
    <scope>NUCLEOTIDE SEQUENCE [LARGE SCALE GENOMIC DNA]</scope>
    <source>
        <strain evidence="3 4">HJM-18</strain>
    </source>
</reference>
<protein>
    <submittedName>
        <fullName evidence="3">Sugar transferase</fullName>
    </submittedName>
</protein>
<evidence type="ECO:0000313" key="4">
    <source>
        <dbReference type="Proteomes" id="UP000298325"/>
    </source>
</evidence>